<evidence type="ECO:0000313" key="13">
    <source>
        <dbReference type="EMBL" id="KAL3523098.1"/>
    </source>
</evidence>
<dbReference type="InterPro" id="IPR001611">
    <property type="entry name" value="Leu-rich_rpt"/>
</dbReference>
<dbReference type="InterPro" id="IPR013210">
    <property type="entry name" value="LRR_N_plant-typ"/>
</dbReference>
<keyword evidence="2" id="KW-1003">Cell membrane</keyword>
<dbReference type="GO" id="GO:0006952">
    <property type="term" value="P:defense response"/>
    <property type="evidence" value="ECO:0007669"/>
    <property type="project" value="UniProtKB-ARBA"/>
</dbReference>
<accession>A0ABD2ZZZ3</accession>
<evidence type="ECO:0000256" key="1">
    <source>
        <dbReference type="ARBA" id="ARBA00004251"/>
    </source>
</evidence>
<evidence type="ECO:0000256" key="8">
    <source>
        <dbReference type="ARBA" id="ARBA00023136"/>
    </source>
</evidence>
<organism evidence="13 14">
    <name type="scientific">Cinchona calisaya</name>
    <dbReference type="NCBI Taxonomy" id="153742"/>
    <lineage>
        <taxon>Eukaryota</taxon>
        <taxon>Viridiplantae</taxon>
        <taxon>Streptophyta</taxon>
        <taxon>Embryophyta</taxon>
        <taxon>Tracheophyta</taxon>
        <taxon>Spermatophyta</taxon>
        <taxon>Magnoliopsida</taxon>
        <taxon>eudicotyledons</taxon>
        <taxon>Gunneridae</taxon>
        <taxon>Pentapetalae</taxon>
        <taxon>asterids</taxon>
        <taxon>lamiids</taxon>
        <taxon>Gentianales</taxon>
        <taxon>Rubiaceae</taxon>
        <taxon>Cinchonoideae</taxon>
        <taxon>Cinchoneae</taxon>
        <taxon>Cinchona</taxon>
    </lineage>
</organism>
<dbReference type="InterPro" id="IPR032675">
    <property type="entry name" value="LRR_dom_sf"/>
</dbReference>
<keyword evidence="7" id="KW-1133">Transmembrane helix</keyword>
<dbReference type="SUPFAM" id="SSF52058">
    <property type="entry name" value="L domain-like"/>
    <property type="match status" value="1"/>
</dbReference>
<dbReference type="AlphaFoldDB" id="A0ABD2ZZZ3"/>
<dbReference type="EMBL" id="JBJUIK010000007">
    <property type="protein sequence ID" value="KAL3523098.1"/>
    <property type="molecule type" value="Genomic_DNA"/>
</dbReference>
<evidence type="ECO:0000313" key="14">
    <source>
        <dbReference type="Proteomes" id="UP001630127"/>
    </source>
</evidence>
<keyword evidence="6" id="KW-0677">Repeat</keyword>
<keyword evidence="5 11" id="KW-0732">Signal</keyword>
<dbReference type="Pfam" id="PF08263">
    <property type="entry name" value="LRRNT_2"/>
    <property type="match status" value="1"/>
</dbReference>
<dbReference type="GO" id="GO:0051707">
    <property type="term" value="P:response to other organism"/>
    <property type="evidence" value="ECO:0007669"/>
    <property type="project" value="UniProtKB-ARBA"/>
</dbReference>
<evidence type="ECO:0000259" key="12">
    <source>
        <dbReference type="Pfam" id="PF08263"/>
    </source>
</evidence>
<dbReference type="PANTHER" id="PTHR48060:SF21">
    <property type="entry name" value="L DOMAIN-LIKE PROTEIN"/>
    <property type="match status" value="1"/>
</dbReference>
<dbReference type="SMART" id="SM00369">
    <property type="entry name" value="LRR_TYP"/>
    <property type="match status" value="4"/>
</dbReference>
<dbReference type="Proteomes" id="UP001630127">
    <property type="component" value="Unassembled WGS sequence"/>
</dbReference>
<evidence type="ECO:0000256" key="3">
    <source>
        <dbReference type="ARBA" id="ARBA00022614"/>
    </source>
</evidence>
<dbReference type="PANTHER" id="PTHR48060">
    <property type="entry name" value="DNA DAMAGE-REPAIR/TOLERATION PROTEIN DRT100"/>
    <property type="match status" value="1"/>
</dbReference>
<keyword evidence="4" id="KW-0812">Transmembrane</keyword>
<keyword evidence="14" id="KW-1185">Reference proteome</keyword>
<feature type="chain" id="PRO_5044869772" description="Leucine-rich repeat-containing N-terminal plant-type domain-containing protein" evidence="11">
    <location>
        <begin position="24"/>
        <end position="299"/>
    </location>
</feature>
<dbReference type="Pfam" id="PF00560">
    <property type="entry name" value="LRR_1"/>
    <property type="match status" value="3"/>
</dbReference>
<dbReference type="GO" id="GO:0051606">
    <property type="term" value="P:detection of stimulus"/>
    <property type="evidence" value="ECO:0007669"/>
    <property type="project" value="UniProtKB-ARBA"/>
</dbReference>
<keyword evidence="8" id="KW-0472">Membrane</keyword>
<evidence type="ECO:0000256" key="4">
    <source>
        <dbReference type="ARBA" id="ARBA00022692"/>
    </source>
</evidence>
<proteinExistence type="predicted"/>
<sequence>MEKCHNYFLIGLFLPSLLSTSLSISTTNITTDQSALLAVRAQFSIESRHILTKNWSIGFSVCDWIGVTCGSRHHRVTALNISNMDLGGLVPPQLGNLSFLVSLDMSINNFRGELPHELARLRRLRVLNLGVNNLNGDLPPWLGSFHQLQYLTLMNNSFTGLIPPSISNMSKLISLRLRYNSLRDISNEVFNISSLEIIILDRNSFAGSLPDYMCQHLQKLKLLSLSGNNLNGQIPSSFGQCSQLQKLSLSYNKFTGVVPKEIGKLTELEVLYLGQNSLEGKIFILSQDFGCPCSFKHSY</sequence>
<protein>
    <recommendedName>
        <fullName evidence="12">Leucine-rich repeat-containing N-terminal plant-type domain-containing protein</fullName>
    </recommendedName>
</protein>
<evidence type="ECO:0000256" key="6">
    <source>
        <dbReference type="ARBA" id="ARBA00022737"/>
    </source>
</evidence>
<dbReference type="GO" id="GO:0005886">
    <property type="term" value="C:plasma membrane"/>
    <property type="evidence" value="ECO:0007669"/>
    <property type="project" value="UniProtKB-SubCell"/>
</dbReference>
<evidence type="ECO:0000256" key="5">
    <source>
        <dbReference type="ARBA" id="ARBA00022729"/>
    </source>
</evidence>
<gene>
    <name evidence="13" type="ORF">ACH5RR_015932</name>
</gene>
<dbReference type="InterPro" id="IPR053211">
    <property type="entry name" value="DNA_repair-toleration"/>
</dbReference>
<evidence type="ECO:0000256" key="7">
    <source>
        <dbReference type="ARBA" id="ARBA00022989"/>
    </source>
</evidence>
<evidence type="ECO:0000256" key="2">
    <source>
        <dbReference type="ARBA" id="ARBA00022475"/>
    </source>
</evidence>
<feature type="signal peptide" evidence="11">
    <location>
        <begin position="1"/>
        <end position="23"/>
    </location>
</feature>
<dbReference type="Gene3D" id="3.80.10.10">
    <property type="entry name" value="Ribonuclease Inhibitor"/>
    <property type="match status" value="2"/>
</dbReference>
<reference evidence="13 14" key="1">
    <citation type="submission" date="2024-11" db="EMBL/GenBank/DDBJ databases">
        <title>A near-complete genome assembly of Cinchona calisaya.</title>
        <authorList>
            <person name="Lian D.C."/>
            <person name="Zhao X.W."/>
            <person name="Wei L."/>
        </authorList>
    </citation>
    <scope>NUCLEOTIDE SEQUENCE [LARGE SCALE GENOMIC DNA]</scope>
    <source>
        <tissue evidence="13">Nenye</tissue>
    </source>
</reference>
<keyword evidence="9" id="KW-0675">Receptor</keyword>
<evidence type="ECO:0000256" key="10">
    <source>
        <dbReference type="ARBA" id="ARBA00023180"/>
    </source>
</evidence>
<comment type="subcellular location">
    <subcellularLocation>
        <location evidence="1">Cell membrane</location>
        <topology evidence="1">Single-pass type I membrane protein</topology>
    </subcellularLocation>
</comment>
<evidence type="ECO:0000256" key="11">
    <source>
        <dbReference type="SAM" id="SignalP"/>
    </source>
</evidence>
<dbReference type="FunFam" id="3.80.10.10:FF:000470">
    <property type="entry name" value="LRR receptor-like serine/threonine-protein kinase RPK2"/>
    <property type="match status" value="1"/>
</dbReference>
<evidence type="ECO:0000256" key="9">
    <source>
        <dbReference type="ARBA" id="ARBA00023170"/>
    </source>
</evidence>
<name>A0ABD2ZZZ3_9GENT</name>
<dbReference type="Pfam" id="PF13855">
    <property type="entry name" value="LRR_8"/>
    <property type="match status" value="1"/>
</dbReference>
<dbReference type="InterPro" id="IPR003591">
    <property type="entry name" value="Leu-rich_rpt_typical-subtyp"/>
</dbReference>
<keyword evidence="3" id="KW-0433">Leucine-rich repeat</keyword>
<feature type="domain" description="Leucine-rich repeat-containing N-terminal plant-type" evidence="12">
    <location>
        <begin position="31"/>
        <end position="69"/>
    </location>
</feature>
<keyword evidence="10" id="KW-0325">Glycoprotein</keyword>
<dbReference type="FunFam" id="3.80.10.10:FF:000627">
    <property type="entry name" value="Probable leucine-rich repeat receptor-like protein kinase At2g33170"/>
    <property type="match status" value="1"/>
</dbReference>
<comment type="caution">
    <text evidence="13">The sequence shown here is derived from an EMBL/GenBank/DDBJ whole genome shotgun (WGS) entry which is preliminary data.</text>
</comment>